<accession>A0AAJ0LZU2</accession>
<reference evidence="1" key="1">
    <citation type="journal article" date="2023" name="Mol. Phylogenet. Evol.">
        <title>Genome-scale phylogeny and comparative genomics of the fungal order Sordariales.</title>
        <authorList>
            <person name="Hensen N."/>
            <person name="Bonometti L."/>
            <person name="Westerberg I."/>
            <person name="Brannstrom I.O."/>
            <person name="Guillou S."/>
            <person name="Cros-Aarteil S."/>
            <person name="Calhoun S."/>
            <person name="Haridas S."/>
            <person name="Kuo A."/>
            <person name="Mondo S."/>
            <person name="Pangilinan J."/>
            <person name="Riley R."/>
            <person name="LaButti K."/>
            <person name="Andreopoulos B."/>
            <person name="Lipzen A."/>
            <person name="Chen C."/>
            <person name="Yan M."/>
            <person name="Daum C."/>
            <person name="Ng V."/>
            <person name="Clum A."/>
            <person name="Steindorff A."/>
            <person name="Ohm R.A."/>
            <person name="Martin F."/>
            <person name="Silar P."/>
            <person name="Natvig D.O."/>
            <person name="Lalanne C."/>
            <person name="Gautier V."/>
            <person name="Ament-Velasquez S.L."/>
            <person name="Kruys A."/>
            <person name="Hutchinson M.I."/>
            <person name="Powell A.J."/>
            <person name="Barry K."/>
            <person name="Miller A.N."/>
            <person name="Grigoriev I.V."/>
            <person name="Debuchy R."/>
            <person name="Gladieux P."/>
            <person name="Hiltunen Thoren M."/>
            <person name="Johannesson H."/>
        </authorList>
    </citation>
    <scope>NUCLEOTIDE SEQUENCE</scope>
    <source>
        <strain evidence="1">CBS 333.67</strain>
    </source>
</reference>
<feature type="non-terminal residue" evidence="1">
    <location>
        <position position="1"/>
    </location>
</feature>
<comment type="caution">
    <text evidence="1">The sequence shown here is derived from an EMBL/GenBank/DDBJ whole genome shotgun (WGS) entry which is preliminary data.</text>
</comment>
<evidence type="ECO:0000313" key="2">
    <source>
        <dbReference type="Proteomes" id="UP001273166"/>
    </source>
</evidence>
<dbReference type="RefSeq" id="XP_062719577.1">
    <property type="nucleotide sequence ID" value="XM_062865109.1"/>
</dbReference>
<proteinExistence type="predicted"/>
<organism evidence="1 2">
    <name type="scientific">Chaetomium strumarium</name>
    <dbReference type="NCBI Taxonomy" id="1170767"/>
    <lineage>
        <taxon>Eukaryota</taxon>
        <taxon>Fungi</taxon>
        <taxon>Dikarya</taxon>
        <taxon>Ascomycota</taxon>
        <taxon>Pezizomycotina</taxon>
        <taxon>Sordariomycetes</taxon>
        <taxon>Sordariomycetidae</taxon>
        <taxon>Sordariales</taxon>
        <taxon>Chaetomiaceae</taxon>
        <taxon>Chaetomium</taxon>
    </lineage>
</organism>
<dbReference type="Proteomes" id="UP001273166">
    <property type="component" value="Unassembled WGS sequence"/>
</dbReference>
<sequence>LLWAQLVCRRWRDVIQDSPALQEACWYQYLGEKLPDGIGQHPAAWRLNPVFNLLGVTIGSDQPGLSPEHGDFDLTKRVHDKPESWTTMHATQPPCQLMEIQCYGDHSGDETMYSIIQSTTGRLLLGDVMAVLAECQNRMECGVDRWAGVVHYRGRLFPTTERDYVQDENYLSILQAMADDVSIKVVVGQAWGSGEFHAFSLRRLHPPVKRVACDAHVPASYVNILYELVAHDMVWGGVEYKWDVAGHGPLRERHRVGKTEAYHANLLAARGHEGDGNT</sequence>
<evidence type="ECO:0008006" key="3">
    <source>
        <dbReference type="Google" id="ProtNLM"/>
    </source>
</evidence>
<name>A0AAJ0LZU2_9PEZI</name>
<evidence type="ECO:0000313" key="1">
    <source>
        <dbReference type="EMBL" id="KAK3303797.1"/>
    </source>
</evidence>
<keyword evidence="2" id="KW-1185">Reference proteome</keyword>
<dbReference type="EMBL" id="JAUDZG010000006">
    <property type="protein sequence ID" value="KAK3303797.1"/>
    <property type="molecule type" value="Genomic_DNA"/>
</dbReference>
<dbReference type="GeneID" id="87883938"/>
<dbReference type="AlphaFoldDB" id="A0AAJ0LZU2"/>
<reference evidence="1" key="2">
    <citation type="submission" date="2023-06" db="EMBL/GenBank/DDBJ databases">
        <authorList>
            <consortium name="Lawrence Berkeley National Laboratory"/>
            <person name="Mondo S.J."/>
            <person name="Hensen N."/>
            <person name="Bonometti L."/>
            <person name="Westerberg I."/>
            <person name="Brannstrom I.O."/>
            <person name="Guillou S."/>
            <person name="Cros-Aarteil S."/>
            <person name="Calhoun S."/>
            <person name="Haridas S."/>
            <person name="Kuo A."/>
            <person name="Pangilinan J."/>
            <person name="Riley R."/>
            <person name="Labutti K."/>
            <person name="Andreopoulos B."/>
            <person name="Lipzen A."/>
            <person name="Chen C."/>
            <person name="Yanf M."/>
            <person name="Daum C."/>
            <person name="Ng V."/>
            <person name="Clum A."/>
            <person name="Steindorff A."/>
            <person name="Ohm R."/>
            <person name="Martin F."/>
            <person name="Silar P."/>
            <person name="Natvig D."/>
            <person name="Lalanne C."/>
            <person name="Gautier V."/>
            <person name="Ament-Velasquez S.L."/>
            <person name="Kruys A."/>
            <person name="Hutchinson M.I."/>
            <person name="Powell A.J."/>
            <person name="Barry K."/>
            <person name="Miller A.N."/>
            <person name="Grigoriev I.V."/>
            <person name="Debuchy R."/>
            <person name="Gladieux P."/>
            <person name="Thoren M.H."/>
            <person name="Johannesson H."/>
        </authorList>
    </citation>
    <scope>NUCLEOTIDE SEQUENCE</scope>
    <source>
        <strain evidence="1">CBS 333.67</strain>
    </source>
</reference>
<protein>
    <recommendedName>
        <fullName evidence="3">F-box domain-containing protein</fullName>
    </recommendedName>
</protein>
<gene>
    <name evidence="1" type="ORF">B0T15DRAFT_401440</name>
</gene>